<dbReference type="STRING" id="477690.SAMN05216474_1651"/>
<feature type="domain" description="Tetracyclin repressor-like C-terminal" evidence="1">
    <location>
        <begin position="88"/>
        <end position="215"/>
    </location>
</feature>
<dbReference type="SUPFAM" id="SSF48498">
    <property type="entry name" value="Tetracyclin repressor-like, C-terminal domain"/>
    <property type="match status" value="1"/>
</dbReference>
<evidence type="ECO:0000313" key="3">
    <source>
        <dbReference type="Proteomes" id="UP000236454"/>
    </source>
</evidence>
<accession>A0A1I6ZVD5</accession>
<proteinExistence type="predicted"/>
<evidence type="ECO:0000313" key="2">
    <source>
        <dbReference type="EMBL" id="SFT66670.1"/>
    </source>
</evidence>
<sequence>MKAFVLKRKVMEKAVLLKAYKKFELTKGRSPYSVFEFTEELEVEESEFYTHFSSLQQLKKVFLRQLVDNTLKALNEDENYASFSAREKLLALYFTLFEHLKLERSYLLHKYNSSDPRVLREFKDDWKDFFLQLNARVEQILMEARNEEEVVNRPYISDHYAKGFYLLFTYVYKVWLNDESDDFETTDAAIEKSVNLAFDLLGKGPLDAMLDFGKFALKTKVF</sequence>
<dbReference type="GO" id="GO:0003677">
    <property type="term" value="F:DNA binding"/>
    <property type="evidence" value="ECO:0007669"/>
    <property type="project" value="UniProtKB-KW"/>
</dbReference>
<dbReference type="Proteomes" id="UP000236454">
    <property type="component" value="Unassembled WGS sequence"/>
</dbReference>
<gene>
    <name evidence="2" type="ORF">SAMN05216474_1651</name>
</gene>
<protein>
    <submittedName>
        <fullName evidence="2">DNA-binding transcriptional regulator, AcrR family</fullName>
    </submittedName>
</protein>
<dbReference type="Gene3D" id="1.10.357.10">
    <property type="entry name" value="Tetracycline Repressor, domain 2"/>
    <property type="match status" value="1"/>
</dbReference>
<organism evidence="2 3">
    <name type="scientific">Lishizhenia tianjinensis</name>
    <dbReference type="NCBI Taxonomy" id="477690"/>
    <lineage>
        <taxon>Bacteria</taxon>
        <taxon>Pseudomonadati</taxon>
        <taxon>Bacteroidota</taxon>
        <taxon>Flavobacteriia</taxon>
        <taxon>Flavobacteriales</taxon>
        <taxon>Crocinitomicaceae</taxon>
        <taxon>Lishizhenia</taxon>
    </lineage>
</organism>
<keyword evidence="3" id="KW-1185">Reference proteome</keyword>
<dbReference type="InterPro" id="IPR036271">
    <property type="entry name" value="Tet_transcr_reg_TetR-rel_C_sf"/>
</dbReference>
<reference evidence="2 3" key="1">
    <citation type="submission" date="2016-10" db="EMBL/GenBank/DDBJ databases">
        <authorList>
            <person name="de Groot N.N."/>
        </authorList>
    </citation>
    <scope>NUCLEOTIDE SEQUENCE [LARGE SCALE GENOMIC DNA]</scope>
    <source>
        <strain evidence="2 3">CGMCC 1.7005</strain>
    </source>
</reference>
<keyword evidence="2" id="KW-0238">DNA-binding</keyword>
<dbReference type="InterPro" id="IPR041673">
    <property type="entry name" value="TetR_C_23"/>
</dbReference>
<name>A0A1I6ZVD5_9FLAO</name>
<dbReference type="Pfam" id="PF17931">
    <property type="entry name" value="TetR_C_23"/>
    <property type="match status" value="1"/>
</dbReference>
<dbReference type="AlphaFoldDB" id="A0A1I6ZVD5"/>
<evidence type="ECO:0000259" key="1">
    <source>
        <dbReference type="Pfam" id="PF17931"/>
    </source>
</evidence>
<dbReference type="EMBL" id="FPAS01000002">
    <property type="protein sequence ID" value="SFT66670.1"/>
    <property type="molecule type" value="Genomic_DNA"/>
</dbReference>